<evidence type="ECO:0000259" key="4">
    <source>
        <dbReference type="Pfam" id="PF04775"/>
    </source>
</evidence>
<protein>
    <submittedName>
        <fullName evidence="6">Uncharacterized protein</fullName>
    </submittedName>
</protein>
<dbReference type="GO" id="GO:0047617">
    <property type="term" value="F:fatty acyl-CoA hydrolase activity"/>
    <property type="evidence" value="ECO:0007669"/>
    <property type="project" value="TreeGrafter"/>
</dbReference>
<comment type="similarity">
    <text evidence="1">Belongs to the C/M/P thioester hydrolase family.</text>
</comment>
<evidence type="ECO:0000313" key="7">
    <source>
        <dbReference type="Proteomes" id="UP001445076"/>
    </source>
</evidence>
<dbReference type="GO" id="GO:0006631">
    <property type="term" value="P:fatty acid metabolic process"/>
    <property type="evidence" value="ECO:0007669"/>
    <property type="project" value="TreeGrafter"/>
</dbReference>
<dbReference type="EMBL" id="JARKIK010000001">
    <property type="protein sequence ID" value="KAK8754200.1"/>
    <property type="molecule type" value="Genomic_DNA"/>
</dbReference>
<feature type="active site" description="Charge relay system" evidence="2">
    <location>
        <position position="371"/>
    </location>
</feature>
<dbReference type="InterPro" id="IPR029058">
    <property type="entry name" value="AB_hydrolase_fold"/>
</dbReference>
<dbReference type="PANTHER" id="PTHR10824">
    <property type="entry name" value="ACYL-COENZYME A THIOESTERASE-RELATED"/>
    <property type="match status" value="1"/>
</dbReference>
<feature type="active site" description="Charge relay system" evidence="2">
    <location>
        <position position="275"/>
    </location>
</feature>
<dbReference type="GO" id="GO:0006637">
    <property type="term" value="P:acyl-CoA metabolic process"/>
    <property type="evidence" value="ECO:0007669"/>
    <property type="project" value="InterPro"/>
</dbReference>
<name>A0AAW0YBP0_CHEQU</name>
<reference evidence="6 7" key="1">
    <citation type="journal article" date="2024" name="BMC Genomics">
        <title>Genome assembly of redclaw crayfish (Cherax quadricarinatus) provides insights into its immune adaptation and hypoxia tolerance.</title>
        <authorList>
            <person name="Liu Z."/>
            <person name="Zheng J."/>
            <person name="Li H."/>
            <person name="Fang K."/>
            <person name="Wang S."/>
            <person name="He J."/>
            <person name="Zhou D."/>
            <person name="Weng S."/>
            <person name="Chi M."/>
            <person name="Gu Z."/>
            <person name="He J."/>
            <person name="Li F."/>
            <person name="Wang M."/>
        </authorList>
    </citation>
    <scope>NUCLEOTIDE SEQUENCE [LARGE SCALE GENOMIC DNA]</scope>
    <source>
        <strain evidence="6">ZL_2023a</strain>
    </source>
</reference>
<dbReference type="Pfam" id="PF08840">
    <property type="entry name" value="BAAT_C"/>
    <property type="match status" value="1"/>
</dbReference>
<proteinExistence type="inferred from homology"/>
<evidence type="ECO:0000313" key="6">
    <source>
        <dbReference type="EMBL" id="KAK8754200.1"/>
    </source>
</evidence>
<dbReference type="InterPro" id="IPR014940">
    <property type="entry name" value="BAAT_C"/>
</dbReference>
<dbReference type="SUPFAM" id="SSF53474">
    <property type="entry name" value="alpha/beta-Hydrolases"/>
    <property type="match status" value="1"/>
</dbReference>
<dbReference type="Gene3D" id="2.60.40.2240">
    <property type="entry name" value="Acyl-CoA thioester hydrolase/BAAT N-terminal domain"/>
    <property type="match status" value="1"/>
</dbReference>
<keyword evidence="7" id="KW-1185">Reference proteome</keyword>
<feature type="domain" description="BAAT/Acyl-CoA thioester hydrolase C-terminal" evidence="5">
    <location>
        <begin position="247"/>
        <end position="466"/>
    </location>
</feature>
<dbReference type="Pfam" id="PF04775">
    <property type="entry name" value="Bile_Hydr_Trans"/>
    <property type="match status" value="1"/>
</dbReference>
<sequence>MADVPQEGSAAGAVECPGETVRGSAKAVRNTEETRGPDEALRGLVLEVKPLVCLHDVLPSIRVSGLPPHTPLTLRADTHDDEGRKFSSYAHYTSDESGCVDVSSSESVGGSYTGVFPAGLLSSLRGVPDKFIRLWKTDCVTPWKVKVTASQGHLELEDEAVGEVSQVLHRHLLGPGVRRVPVRHGRVRGALYLPAGPGPFPGVVDVFGGFGGLLEYRAAILASRGFAALALAYFDYDDLPKTLENLELDYFEEAMEFLLAQDEVIPDRCAVLSSSKGSDTALAMGIHLDKVKAVITIGGLLIASMTTLTYKGQQIWKGVDTNNPDIMVGENIDQTRLKKMMQEIFRHDHPLIPQCEKASNDTFFFLVAGDDDKLCTRYAAEAVAQRMKIHGRENNCRTIIYPKVGHILEMPYNAHGPYSYIKVPISSKGTMELKDIVIKWGGDPAGTCLAQEDFWCQLRVFIDRHIRDLSHWYQNFLQQSQITNRRN</sequence>
<organism evidence="6 7">
    <name type="scientific">Cherax quadricarinatus</name>
    <name type="common">Australian red claw crayfish</name>
    <dbReference type="NCBI Taxonomy" id="27406"/>
    <lineage>
        <taxon>Eukaryota</taxon>
        <taxon>Metazoa</taxon>
        <taxon>Ecdysozoa</taxon>
        <taxon>Arthropoda</taxon>
        <taxon>Crustacea</taxon>
        <taxon>Multicrustacea</taxon>
        <taxon>Malacostraca</taxon>
        <taxon>Eumalacostraca</taxon>
        <taxon>Eucarida</taxon>
        <taxon>Decapoda</taxon>
        <taxon>Pleocyemata</taxon>
        <taxon>Astacidea</taxon>
        <taxon>Parastacoidea</taxon>
        <taxon>Parastacidae</taxon>
        <taxon>Cherax</taxon>
    </lineage>
</organism>
<dbReference type="InterPro" id="IPR042490">
    <property type="entry name" value="Thio_Ohase/BAAT_N"/>
</dbReference>
<feature type="domain" description="Acyl-CoA thioester hydrolase/bile acid-CoA amino acid N-acetyltransferase" evidence="4">
    <location>
        <begin position="60"/>
        <end position="184"/>
    </location>
</feature>
<gene>
    <name evidence="6" type="ORF">OTU49_014843</name>
</gene>
<feature type="active site" description="Charge relay system" evidence="2">
    <location>
        <position position="406"/>
    </location>
</feature>
<dbReference type="PANTHER" id="PTHR10824:SF36">
    <property type="entry name" value="ACYL-COA THIOESTERASE 17-RELATED"/>
    <property type="match status" value="1"/>
</dbReference>
<evidence type="ECO:0000256" key="1">
    <source>
        <dbReference type="ARBA" id="ARBA00006538"/>
    </source>
</evidence>
<dbReference type="Gene3D" id="3.40.50.1820">
    <property type="entry name" value="alpha/beta hydrolase"/>
    <property type="match status" value="1"/>
</dbReference>
<dbReference type="AlphaFoldDB" id="A0AAW0YBP0"/>
<feature type="region of interest" description="Disordered" evidence="3">
    <location>
        <begin position="1"/>
        <end position="37"/>
    </location>
</feature>
<evidence type="ECO:0000256" key="2">
    <source>
        <dbReference type="PIRSR" id="PIRSR016521-1"/>
    </source>
</evidence>
<dbReference type="PIRSF" id="PIRSF016521">
    <property type="entry name" value="Acyl-CoA_hydro"/>
    <property type="match status" value="1"/>
</dbReference>
<dbReference type="Proteomes" id="UP001445076">
    <property type="component" value="Unassembled WGS sequence"/>
</dbReference>
<accession>A0AAW0YBP0</accession>
<comment type="caution">
    <text evidence="6">The sequence shown here is derived from an EMBL/GenBank/DDBJ whole genome shotgun (WGS) entry which is preliminary data.</text>
</comment>
<dbReference type="InterPro" id="IPR006862">
    <property type="entry name" value="Thio_Ohase/aa_AcTrfase"/>
</dbReference>
<dbReference type="InterPro" id="IPR016662">
    <property type="entry name" value="Acyl-CoA_thioEstase_long-chain"/>
</dbReference>
<evidence type="ECO:0000259" key="5">
    <source>
        <dbReference type="Pfam" id="PF08840"/>
    </source>
</evidence>
<evidence type="ECO:0000256" key="3">
    <source>
        <dbReference type="SAM" id="MobiDB-lite"/>
    </source>
</evidence>